<feature type="region of interest" description="Disordered" evidence="1">
    <location>
        <begin position="119"/>
        <end position="202"/>
    </location>
</feature>
<dbReference type="RefSeq" id="WP_252593790.1">
    <property type="nucleotide sequence ID" value="NZ_CP099489.1"/>
</dbReference>
<evidence type="ECO:0000313" key="3">
    <source>
        <dbReference type="EMBL" id="USQ80414.1"/>
    </source>
</evidence>
<gene>
    <name evidence="3" type="ORF">NF556_01740</name>
</gene>
<keyword evidence="2" id="KW-0472">Membrane</keyword>
<evidence type="ECO:0000256" key="2">
    <source>
        <dbReference type="SAM" id="Phobius"/>
    </source>
</evidence>
<proteinExistence type="predicted"/>
<evidence type="ECO:0000256" key="1">
    <source>
        <dbReference type="SAM" id="MobiDB-lite"/>
    </source>
</evidence>
<dbReference type="EMBL" id="CP099489">
    <property type="protein sequence ID" value="USQ80414.1"/>
    <property type="molecule type" value="Genomic_DNA"/>
</dbReference>
<protein>
    <submittedName>
        <fullName evidence="3">Uncharacterized protein</fullName>
    </submittedName>
</protein>
<organism evidence="3 4">
    <name type="scientific">Ornithinimicrobium faecis</name>
    <dbReference type="NCBI Taxonomy" id="2934158"/>
    <lineage>
        <taxon>Bacteria</taxon>
        <taxon>Bacillati</taxon>
        <taxon>Actinomycetota</taxon>
        <taxon>Actinomycetes</taxon>
        <taxon>Micrococcales</taxon>
        <taxon>Ornithinimicrobiaceae</taxon>
        <taxon>Ornithinimicrobium</taxon>
    </lineage>
</organism>
<feature type="compositionally biased region" description="Acidic residues" evidence="1">
    <location>
        <begin position="190"/>
        <end position="202"/>
    </location>
</feature>
<keyword evidence="2" id="KW-1133">Transmembrane helix</keyword>
<feature type="compositionally biased region" description="Low complexity" evidence="1">
    <location>
        <begin position="168"/>
        <end position="189"/>
    </location>
</feature>
<feature type="transmembrane region" description="Helical" evidence="2">
    <location>
        <begin position="12"/>
        <end position="34"/>
    </location>
</feature>
<evidence type="ECO:0000313" key="4">
    <source>
        <dbReference type="Proteomes" id="UP001056455"/>
    </source>
</evidence>
<accession>A0ABY4YUL1</accession>
<feature type="compositionally biased region" description="Low complexity" evidence="1">
    <location>
        <begin position="119"/>
        <end position="137"/>
    </location>
</feature>
<reference evidence="3" key="1">
    <citation type="submission" date="2022-06" db="EMBL/GenBank/DDBJ databases">
        <title>Ornithinimicrobium HY1793.</title>
        <authorList>
            <person name="Huang Y."/>
        </authorList>
    </citation>
    <scope>NUCLEOTIDE SEQUENCE</scope>
    <source>
        <strain evidence="3">HY1793</strain>
    </source>
</reference>
<dbReference type="Proteomes" id="UP001056455">
    <property type="component" value="Chromosome"/>
</dbReference>
<name>A0ABY4YUL1_9MICO</name>
<keyword evidence="2" id="KW-0812">Transmembrane</keyword>
<keyword evidence="4" id="KW-1185">Reference proteome</keyword>
<sequence>MTDQSPRRSRTWTVVVAATAITAIGGAGLAAVWAGPGTTSTDGVNISLSEQRSITDAAQQLLAEAEALDTAGSDWHELANRVGGWGAHSVAAIAGPFAQARDLAAAADVVSASVQSVASPVSAQSVSPASPISVQSPRSGQSPITPQSPASPPSVQSPITPQSPASPPSVQSPITPQSPPSAQSPASPESPDDSSADSPDDD</sequence>